<dbReference type="InterPro" id="IPR012334">
    <property type="entry name" value="Pectin_lyas_fold"/>
</dbReference>
<dbReference type="SMART" id="SM00710">
    <property type="entry name" value="PbH1"/>
    <property type="match status" value="7"/>
</dbReference>
<dbReference type="Proteomes" id="UP000199391">
    <property type="component" value="Unassembled WGS sequence"/>
</dbReference>
<dbReference type="PANTHER" id="PTHR31339:SF9">
    <property type="entry name" value="PLASMIN AND FIBRONECTIN-BINDING PROTEIN A"/>
    <property type="match status" value="1"/>
</dbReference>
<reference evidence="5" key="1">
    <citation type="submission" date="2016-10" db="EMBL/GenBank/DDBJ databases">
        <authorList>
            <person name="Varghese N."/>
            <person name="Submissions S."/>
        </authorList>
    </citation>
    <scope>NUCLEOTIDE SEQUENCE [LARGE SCALE GENOMIC DNA]</scope>
    <source>
        <strain evidence="5">CGMCC 1.11014</strain>
    </source>
</reference>
<feature type="domain" description="Right handed beta helix" evidence="3">
    <location>
        <begin position="182"/>
        <end position="286"/>
    </location>
</feature>
<dbReference type="PANTHER" id="PTHR31339">
    <property type="entry name" value="PECTIN LYASE-RELATED"/>
    <property type="match status" value="1"/>
</dbReference>
<organism evidence="4 5">
    <name type="scientific">Pseudoduganella namucuonensis</name>
    <dbReference type="NCBI Taxonomy" id="1035707"/>
    <lineage>
        <taxon>Bacteria</taxon>
        <taxon>Pseudomonadati</taxon>
        <taxon>Pseudomonadota</taxon>
        <taxon>Betaproteobacteria</taxon>
        <taxon>Burkholderiales</taxon>
        <taxon>Oxalobacteraceae</taxon>
        <taxon>Telluria group</taxon>
        <taxon>Pseudoduganella</taxon>
    </lineage>
</organism>
<evidence type="ECO:0000313" key="5">
    <source>
        <dbReference type="Proteomes" id="UP000199391"/>
    </source>
</evidence>
<evidence type="ECO:0000259" key="3">
    <source>
        <dbReference type="Pfam" id="PF13229"/>
    </source>
</evidence>
<dbReference type="InterPro" id="IPR024535">
    <property type="entry name" value="RHGA/B-epi-like_pectate_lyase"/>
</dbReference>
<dbReference type="PROSITE" id="PS51318">
    <property type="entry name" value="TAT"/>
    <property type="match status" value="1"/>
</dbReference>
<sequence>MMTAAALPPTRRHFLARAVALAAALPACALAAPPIPTSSLFDVKRFGAKGDGRTLDSPAVNAAIAAAAAAGGGTVYFPPGRYLSASIRLKSKITLYLEAGAVIEAVDASVARYDLPEPNEAGGNYQDYGHSHWQTGLIWGIGLNNVAIVGGGLIHGKGLVSGHDKNTGYYTPEPDQPGEGDKAIALRECSNVTLRDFSILHGGHFGILATGCRNMLVDHLTIDTNRDGMNIDACTNVRVTNCTLNTPWDDAICLKASYGLGRIQHCENITISDCMVSGNFDEGSVIDGTFKRSAPEYRSGRYGRIKLGTESNGDFKHITITNCIFDECKGLAIESVDGSHIENMTISNITMRNVVNDPIFIRLGARLRGPNKPPVGSIKRINISNIVVSGALRNHACTIAGLIGHPIEDIRISNVQIETQGGGEAAWSALVPPELPNGYPEPGMFGKAPSYAFYMRHVKAVEVHHVKVGYVQPEGRTAVVLDDVHDVSFHAVNLQRGQGGAALFELRGVSEFSAKDVRGMPDREVRGHVDALTL</sequence>
<dbReference type="InterPro" id="IPR051801">
    <property type="entry name" value="GH28_Enzymes"/>
</dbReference>
<protein>
    <submittedName>
        <fullName evidence="4">Polygalacturonase</fullName>
    </submittedName>
</protein>
<dbReference type="InterPro" id="IPR039448">
    <property type="entry name" value="Beta_helix"/>
</dbReference>
<dbReference type="InterPro" id="IPR006311">
    <property type="entry name" value="TAT_signal"/>
</dbReference>
<dbReference type="AlphaFoldDB" id="A0A1I7JAH6"/>
<dbReference type="STRING" id="1035707.SAMN05216552_1010204"/>
<dbReference type="Gene3D" id="2.160.20.10">
    <property type="entry name" value="Single-stranded right-handed beta-helix, Pectin lyase-like"/>
    <property type="match status" value="1"/>
</dbReference>
<evidence type="ECO:0000259" key="2">
    <source>
        <dbReference type="Pfam" id="PF12708"/>
    </source>
</evidence>
<dbReference type="InterPro" id="IPR011050">
    <property type="entry name" value="Pectin_lyase_fold/virulence"/>
</dbReference>
<proteinExistence type="predicted"/>
<feature type="domain" description="Rhamnogalacturonase A/B/Epimerase-like pectate lyase" evidence="2">
    <location>
        <begin position="41"/>
        <end position="99"/>
    </location>
</feature>
<keyword evidence="1" id="KW-0732">Signal</keyword>
<gene>
    <name evidence="4" type="ORF">SAMN05216552_1010204</name>
</gene>
<dbReference type="SUPFAM" id="SSF51126">
    <property type="entry name" value="Pectin lyase-like"/>
    <property type="match status" value="1"/>
</dbReference>
<keyword evidence="5" id="KW-1185">Reference proteome</keyword>
<feature type="signal peptide" evidence="1">
    <location>
        <begin position="1"/>
        <end position="31"/>
    </location>
</feature>
<dbReference type="InterPro" id="IPR006626">
    <property type="entry name" value="PbH1"/>
</dbReference>
<accession>A0A1I7JAH6</accession>
<dbReference type="Pfam" id="PF13229">
    <property type="entry name" value="Beta_helix"/>
    <property type="match status" value="1"/>
</dbReference>
<evidence type="ECO:0000313" key="4">
    <source>
        <dbReference type="EMBL" id="SFU82122.1"/>
    </source>
</evidence>
<dbReference type="EMBL" id="FPBO01000010">
    <property type="protein sequence ID" value="SFU82122.1"/>
    <property type="molecule type" value="Genomic_DNA"/>
</dbReference>
<dbReference type="RefSeq" id="WP_177307174.1">
    <property type="nucleotide sequence ID" value="NZ_FPBO01000010.1"/>
</dbReference>
<name>A0A1I7JAH6_9BURK</name>
<dbReference type="Pfam" id="PF12708">
    <property type="entry name" value="Pect-lyase_RHGA_epim"/>
    <property type="match status" value="1"/>
</dbReference>
<feature type="chain" id="PRO_5011791506" evidence="1">
    <location>
        <begin position="32"/>
        <end position="534"/>
    </location>
</feature>
<evidence type="ECO:0000256" key="1">
    <source>
        <dbReference type="SAM" id="SignalP"/>
    </source>
</evidence>